<dbReference type="RefSeq" id="WP_213236005.1">
    <property type="nucleotide sequence ID" value="NZ_JAHBCL010000008.1"/>
</dbReference>
<reference evidence="1 2" key="1">
    <citation type="submission" date="2021-05" db="EMBL/GenBank/DDBJ databases">
        <title>Fusibacter ferrireducens sp. nov., an anaerobic, sulfur- and Fe-reducing bacterium isolated from the mangrove sediment.</title>
        <authorList>
            <person name="Qiu D."/>
        </authorList>
    </citation>
    <scope>NUCLEOTIDE SEQUENCE [LARGE SCALE GENOMIC DNA]</scope>
    <source>
        <strain evidence="1 2">DSM 12116</strain>
    </source>
</reference>
<protein>
    <recommendedName>
        <fullName evidence="3">Small CPxCG-related zinc finger protein</fullName>
    </recommendedName>
</protein>
<accession>A0ABS5PMX6</accession>
<evidence type="ECO:0000313" key="2">
    <source>
        <dbReference type="Proteomes" id="UP000746471"/>
    </source>
</evidence>
<keyword evidence="2" id="KW-1185">Reference proteome</keyword>
<comment type="caution">
    <text evidence="1">The sequence shown here is derived from an EMBL/GenBank/DDBJ whole genome shotgun (WGS) entry which is preliminary data.</text>
</comment>
<gene>
    <name evidence="1" type="ORF">KHM83_06000</name>
</gene>
<sequence>MSTHKCPECGEAMITRVVPINYCVNTAEFPDAPCPGEDPTNHTEIEGAETEMVERWYCPQCAIYD</sequence>
<evidence type="ECO:0000313" key="1">
    <source>
        <dbReference type="EMBL" id="MBS7526222.1"/>
    </source>
</evidence>
<dbReference type="EMBL" id="JAHBCL010000008">
    <property type="protein sequence ID" value="MBS7526222.1"/>
    <property type="molecule type" value="Genomic_DNA"/>
</dbReference>
<organism evidence="1 2">
    <name type="scientific">Fusibacter paucivorans</name>
    <dbReference type="NCBI Taxonomy" id="76009"/>
    <lineage>
        <taxon>Bacteria</taxon>
        <taxon>Bacillati</taxon>
        <taxon>Bacillota</taxon>
        <taxon>Clostridia</taxon>
        <taxon>Eubacteriales</taxon>
        <taxon>Eubacteriales Family XII. Incertae Sedis</taxon>
        <taxon>Fusibacter</taxon>
    </lineage>
</organism>
<evidence type="ECO:0008006" key="3">
    <source>
        <dbReference type="Google" id="ProtNLM"/>
    </source>
</evidence>
<name>A0ABS5PMX6_9FIRM</name>
<dbReference type="Proteomes" id="UP000746471">
    <property type="component" value="Unassembled WGS sequence"/>
</dbReference>
<proteinExistence type="predicted"/>